<dbReference type="SUPFAM" id="SSF52402">
    <property type="entry name" value="Adenine nucleotide alpha hydrolases-like"/>
    <property type="match status" value="1"/>
</dbReference>
<dbReference type="EMBL" id="BSSV01000001">
    <property type="protein sequence ID" value="GLX83852.1"/>
    <property type="molecule type" value="Genomic_DNA"/>
</dbReference>
<dbReference type="PANTHER" id="PTHR43284">
    <property type="entry name" value="ASPARAGINE SYNTHETASE (GLUTAMINE-HYDROLYZING)"/>
    <property type="match status" value="1"/>
</dbReference>
<keyword evidence="6" id="KW-1185">Reference proteome</keyword>
<evidence type="ECO:0000256" key="1">
    <source>
        <dbReference type="ARBA" id="ARBA00005187"/>
    </source>
</evidence>
<reference evidence="5 6" key="1">
    <citation type="submission" date="2023-03" db="EMBL/GenBank/DDBJ databases">
        <title>Thalassotalea loyana LMG 22536T draft genome sequence.</title>
        <authorList>
            <person name="Sawabe T."/>
        </authorList>
    </citation>
    <scope>NUCLEOTIDE SEQUENCE [LARGE SCALE GENOMIC DNA]</scope>
    <source>
        <strain evidence="5 6">LMG 22536</strain>
    </source>
</reference>
<evidence type="ECO:0000313" key="6">
    <source>
        <dbReference type="Proteomes" id="UP001157134"/>
    </source>
</evidence>
<name>A0ABQ6HAQ5_9GAMM</name>
<gene>
    <name evidence="5" type="primary">asnB2</name>
    <name evidence="5" type="ORF">tloyanaT_01040</name>
</gene>
<dbReference type="CDD" id="cd01991">
    <property type="entry name" value="Asn_synthase_B_C"/>
    <property type="match status" value="1"/>
</dbReference>
<comment type="catalytic activity">
    <reaction evidence="3">
        <text>L-aspartate + L-glutamine + ATP + H2O = L-asparagine + L-glutamate + AMP + diphosphate + H(+)</text>
        <dbReference type="Rhea" id="RHEA:12228"/>
        <dbReference type="ChEBI" id="CHEBI:15377"/>
        <dbReference type="ChEBI" id="CHEBI:15378"/>
        <dbReference type="ChEBI" id="CHEBI:29985"/>
        <dbReference type="ChEBI" id="CHEBI:29991"/>
        <dbReference type="ChEBI" id="CHEBI:30616"/>
        <dbReference type="ChEBI" id="CHEBI:33019"/>
        <dbReference type="ChEBI" id="CHEBI:58048"/>
        <dbReference type="ChEBI" id="CHEBI:58359"/>
        <dbReference type="ChEBI" id="CHEBI:456215"/>
        <dbReference type="EC" id="6.3.5.4"/>
    </reaction>
</comment>
<dbReference type="RefSeq" id="WP_284295388.1">
    <property type="nucleotide sequence ID" value="NZ_BSSV01000001.1"/>
</dbReference>
<dbReference type="InterPro" id="IPR001962">
    <property type="entry name" value="Asn_synthase"/>
</dbReference>
<evidence type="ECO:0000256" key="3">
    <source>
        <dbReference type="ARBA" id="ARBA00048741"/>
    </source>
</evidence>
<protein>
    <recommendedName>
        <fullName evidence="2">asparagine synthase (glutamine-hydrolyzing)</fullName>
        <ecNumber evidence="2">6.3.5.4</ecNumber>
    </recommendedName>
</protein>
<proteinExistence type="predicted"/>
<dbReference type="Pfam" id="PF00733">
    <property type="entry name" value="Asn_synthase"/>
    <property type="match status" value="1"/>
</dbReference>
<dbReference type="PANTHER" id="PTHR43284:SF1">
    <property type="entry name" value="ASPARAGINE SYNTHETASE"/>
    <property type="match status" value="1"/>
</dbReference>
<comment type="pathway">
    <text evidence="1">Amino-acid biosynthesis; L-asparagine biosynthesis; L-asparagine from L-aspartate (L-Gln route): step 1/1.</text>
</comment>
<dbReference type="InterPro" id="IPR014729">
    <property type="entry name" value="Rossmann-like_a/b/a_fold"/>
</dbReference>
<feature type="domain" description="Asparagine synthetase" evidence="4">
    <location>
        <begin position="219"/>
        <end position="529"/>
    </location>
</feature>
<comment type="caution">
    <text evidence="5">The sequence shown here is derived from an EMBL/GenBank/DDBJ whole genome shotgun (WGS) entry which is preliminary data.</text>
</comment>
<dbReference type="Gene3D" id="3.40.50.620">
    <property type="entry name" value="HUPs"/>
    <property type="match status" value="1"/>
</dbReference>
<sequence length="568" mass="64514">MKHDFLLKLHRVKDGKASEGSHQLSQNIELIFDSSLPHSIEETDSYFYCRIGFLNCFSDESEAEFDRQIAKQLSNAEHSAPALNRGYINVFFFDKKTQKSQFYCDRIGIHKTYFECHDGTVLISNNLSHFDFNSIEAVDNNWLTEVVNFKICAGSHTANPNVRQMPAGQYVSFDEKLACSGNHVYWETKDRVEHSELSIEDATSESYQLLANHLASSGIKNKRVAVLLSGGVDSSLLAALTKEQNTDVVAITPVFMTGENPEREAAQLMAQAIDIKHEIMEISDQEIGDEFSSVVDFIKQPIRSPQTIIFSILMKKFEGRFDAVVFGEGADMIFGYHAVALASKRYEKYRKVAFLKPFSGLLRSLSSIPQVKKLAELVDETVASQVLASWAIEYPDTLKKQLPNMEAQGNDIEIIEQLKLLDYDAKNLDCHGIENLVRKFIIHESCLYHFYTMGALANRSGIQLVSPFFDTDVVEFASNFDNRLYFGDEFTKPILRRIGAQFYDKALIYAKKKGFPTPHEIWLNGPLKDKSESARQYILERFGKEASQNSEFVWVVMAFDELGVRDKF</sequence>
<dbReference type="InterPro" id="IPR051786">
    <property type="entry name" value="ASN_synthetase/amidase"/>
</dbReference>
<dbReference type="EC" id="6.3.5.4" evidence="2"/>
<accession>A0ABQ6HAQ5</accession>
<evidence type="ECO:0000256" key="2">
    <source>
        <dbReference type="ARBA" id="ARBA00012737"/>
    </source>
</evidence>
<dbReference type="Proteomes" id="UP001157134">
    <property type="component" value="Unassembled WGS sequence"/>
</dbReference>
<evidence type="ECO:0000259" key="4">
    <source>
        <dbReference type="Pfam" id="PF00733"/>
    </source>
</evidence>
<organism evidence="5 6">
    <name type="scientific">Thalassotalea loyana</name>
    <dbReference type="NCBI Taxonomy" id="280483"/>
    <lineage>
        <taxon>Bacteria</taxon>
        <taxon>Pseudomonadati</taxon>
        <taxon>Pseudomonadota</taxon>
        <taxon>Gammaproteobacteria</taxon>
        <taxon>Alteromonadales</taxon>
        <taxon>Colwelliaceae</taxon>
        <taxon>Thalassotalea</taxon>
    </lineage>
</organism>
<evidence type="ECO:0000313" key="5">
    <source>
        <dbReference type="EMBL" id="GLX83852.1"/>
    </source>
</evidence>